<name>A0A2T3A666_9PEZI</name>
<evidence type="ECO:0000313" key="2">
    <source>
        <dbReference type="EMBL" id="PSR83570.1"/>
    </source>
</evidence>
<dbReference type="Proteomes" id="UP000241462">
    <property type="component" value="Unassembled WGS sequence"/>
</dbReference>
<dbReference type="EMBL" id="KZ678458">
    <property type="protein sequence ID" value="PSR83570.1"/>
    <property type="molecule type" value="Genomic_DNA"/>
</dbReference>
<accession>A0A2T3A666</accession>
<sequence>MLVSASPSVVCPGTIFPQPTCASSCKRLHASVAAISLCLSYSRGLAGCQAWTRGAVWDAGEARPTYSIAKKDHLRTVLRSKSHTTCLSSLSPPATWRAILTTIPRQIAHTSSGTAQPRHMAHPRPVGSHPLLGSARHSADRLFPAVSSRPI</sequence>
<evidence type="ECO:0000256" key="1">
    <source>
        <dbReference type="SAM" id="MobiDB-lite"/>
    </source>
</evidence>
<dbReference type="AlphaFoldDB" id="A0A2T3A666"/>
<proteinExistence type="predicted"/>
<protein>
    <submittedName>
        <fullName evidence="2">Uncharacterized protein</fullName>
    </submittedName>
</protein>
<gene>
    <name evidence="2" type="ORF">BD289DRAFT_280248</name>
</gene>
<keyword evidence="3" id="KW-1185">Reference proteome</keyword>
<reference evidence="2 3" key="1">
    <citation type="journal article" date="2018" name="Mycol. Prog.">
        <title>Coniella lustricola, a new species from submerged detritus.</title>
        <authorList>
            <person name="Raudabaugh D.B."/>
            <person name="Iturriaga T."/>
            <person name="Carver A."/>
            <person name="Mondo S."/>
            <person name="Pangilinan J."/>
            <person name="Lipzen A."/>
            <person name="He G."/>
            <person name="Amirebrahimi M."/>
            <person name="Grigoriev I.V."/>
            <person name="Miller A.N."/>
        </authorList>
    </citation>
    <scope>NUCLEOTIDE SEQUENCE [LARGE SCALE GENOMIC DNA]</scope>
    <source>
        <strain evidence="2 3">B22-T-1</strain>
    </source>
</reference>
<evidence type="ECO:0000313" key="3">
    <source>
        <dbReference type="Proteomes" id="UP000241462"/>
    </source>
</evidence>
<feature type="region of interest" description="Disordered" evidence="1">
    <location>
        <begin position="109"/>
        <end position="134"/>
    </location>
</feature>
<dbReference type="InParanoid" id="A0A2T3A666"/>
<organism evidence="2 3">
    <name type="scientific">Coniella lustricola</name>
    <dbReference type="NCBI Taxonomy" id="2025994"/>
    <lineage>
        <taxon>Eukaryota</taxon>
        <taxon>Fungi</taxon>
        <taxon>Dikarya</taxon>
        <taxon>Ascomycota</taxon>
        <taxon>Pezizomycotina</taxon>
        <taxon>Sordariomycetes</taxon>
        <taxon>Sordariomycetidae</taxon>
        <taxon>Diaporthales</taxon>
        <taxon>Schizoparmaceae</taxon>
        <taxon>Coniella</taxon>
    </lineage>
</organism>